<evidence type="ECO:0000256" key="2">
    <source>
        <dbReference type="ARBA" id="ARBA00022478"/>
    </source>
</evidence>
<dbReference type="InterPro" id="IPR023639">
    <property type="entry name" value="DNA_primase_ssu_PriS"/>
</dbReference>
<keyword evidence="4 11" id="KW-0808">Transferase</keyword>
<keyword evidence="2 11" id="KW-0240">DNA-directed RNA polymerase</keyword>
<dbReference type="GO" id="GO:1990077">
    <property type="term" value="C:primosome complex"/>
    <property type="evidence" value="ECO:0007669"/>
    <property type="project" value="UniProtKB-KW"/>
</dbReference>
<evidence type="ECO:0000256" key="9">
    <source>
        <dbReference type="ARBA" id="ARBA00023163"/>
    </source>
</evidence>
<feature type="active site" evidence="11">
    <location>
        <position position="104"/>
    </location>
</feature>
<dbReference type="HAMAP" id="MF_00700">
    <property type="entry name" value="DNA_primase_sml_arc"/>
    <property type="match status" value="1"/>
</dbReference>
<dbReference type="InterPro" id="IPR014052">
    <property type="entry name" value="DNA_primase_ssu_euk/arc"/>
</dbReference>
<evidence type="ECO:0000313" key="15">
    <source>
        <dbReference type="Proteomes" id="UP000324020"/>
    </source>
</evidence>
<evidence type="ECO:0000256" key="8">
    <source>
        <dbReference type="ARBA" id="ARBA00022842"/>
    </source>
</evidence>
<dbReference type="GO" id="GO:0006269">
    <property type="term" value="P:DNA replication, synthesis of primer"/>
    <property type="evidence" value="ECO:0007669"/>
    <property type="project" value="UniProtKB-UniRule"/>
</dbReference>
<evidence type="ECO:0000256" key="1">
    <source>
        <dbReference type="ARBA" id="ARBA00009762"/>
    </source>
</evidence>
<feature type="active site" evidence="11">
    <location>
        <position position="102"/>
    </location>
</feature>
<evidence type="ECO:0000256" key="10">
    <source>
        <dbReference type="ARBA" id="ARBA00023211"/>
    </source>
</evidence>
<dbReference type="EMBL" id="FNBO01000002">
    <property type="protein sequence ID" value="SDF15095.1"/>
    <property type="molecule type" value="Genomic_DNA"/>
</dbReference>
<dbReference type="EC" id="2.7.7.-" evidence="11"/>
<keyword evidence="3 11" id="KW-0639">Primosome</keyword>
<dbReference type="SUPFAM" id="SSF56747">
    <property type="entry name" value="Prim-pol domain"/>
    <property type="match status" value="1"/>
</dbReference>
<evidence type="ECO:0000256" key="3">
    <source>
        <dbReference type="ARBA" id="ARBA00022515"/>
    </source>
</evidence>
<dbReference type="GO" id="GO:0003899">
    <property type="term" value="F:DNA-directed RNA polymerase activity"/>
    <property type="evidence" value="ECO:0007669"/>
    <property type="project" value="UniProtKB-UniRule"/>
</dbReference>
<evidence type="ECO:0000256" key="5">
    <source>
        <dbReference type="ARBA" id="ARBA00022695"/>
    </source>
</evidence>
<dbReference type="PANTHER" id="PTHR10536">
    <property type="entry name" value="DNA PRIMASE SMALL SUBUNIT"/>
    <property type="match status" value="1"/>
</dbReference>
<keyword evidence="8 11" id="KW-0460">Magnesium</keyword>
<organism evidence="14 15">
    <name type="scientific">Halorubrum xinjiangense</name>
    <dbReference type="NCBI Taxonomy" id="261291"/>
    <lineage>
        <taxon>Archaea</taxon>
        <taxon>Methanobacteriati</taxon>
        <taxon>Methanobacteriota</taxon>
        <taxon>Stenosarchaea group</taxon>
        <taxon>Halobacteria</taxon>
        <taxon>Halobacteriales</taxon>
        <taxon>Haloferacaceae</taxon>
        <taxon>Halorubrum</taxon>
    </lineage>
</organism>
<dbReference type="CDD" id="cd04860">
    <property type="entry name" value="AE_Prim_S"/>
    <property type="match status" value="1"/>
</dbReference>
<keyword evidence="6 11" id="KW-0235">DNA replication</keyword>
<dbReference type="Proteomes" id="UP000324020">
    <property type="component" value="Unassembled WGS sequence"/>
</dbReference>
<comment type="similarity">
    <text evidence="1 11 12">Belongs to the eukaryotic-type primase small subunit family.</text>
</comment>
<keyword evidence="10 11" id="KW-0464">Manganese</keyword>
<evidence type="ECO:0000313" key="14">
    <source>
        <dbReference type="EMBL" id="SDF15095.1"/>
    </source>
</evidence>
<keyword evidence="9 11" id="KW-0804">Transcription</keyword>
<gene>
    <name evidence="11" type="primary">priS</name>
    <name evidence="14" type="ORF">SAMN04488067_102144</name>
</gene>
<keyword evidence="15" id="KW-1185">Reference proteome</keyword>
<dbReference type="InterPro" id="IPR002755">
    <property type="entry name" value="DNA_primase_S"/>
</dbReference>
<evidence type="ECO:0000256" key="12">
    <source>
        <dbReference type="RuleBase" id="RU003514"/>
    </source>
</evidence>
<dbReference type="AlphaFoldDB" id="A0A1G7IR57"/>
<protein>
    <recommendedName>
        <fullName evidence="11">DNA primase small subunit PriS</fullName>
        <ecNumber evidence="11">2.7.7.-</ecNumber>
    </recommendedName>
</protein>
<dbReference type="GO" id="GO:0046872">
    <property type="term" value="F:metal ion binding"/>
    <property type="evidence" value="ECO:0007669"/>
    <property type="project" value="UniProtKB-KW"/>
</dbReference>
<evidence type="ECO:0000256" key="13">
    <source>
        <dbReference type="RuleBase" id="RU004224"/>
    </source>
</evidence>
<feature type="active site" evidence="11">
    <location>
        <position position="293"/>
    </location>
</feature>
<name>A0A1G7IR57_9EURY</name>
<dbReference type="NCBIfam" id="NF001639">
    <property type="entry name" value="PRK00419.1-1"/>
    <property type="match status" value="1"/>
</dbReference>
<dbReference type="Gene3D" id="3.90.920.10">
    <property type="entry name" value="DNA primase, PRIM domain"/>
    <property type="match status" value="1"/>
</dbReference>
<reference evidence="14 15" key="1">
    <citation type="submission" date="2016-10" db="EMBL/GenBank/DDBJ databases">
        <authorList>
            <person name="Varghese N."/>
            <person name="Submissions S."/>
        </authorList>
    </citation>
    <scope>NUCLEOTIDE SEQUENCE [LARGE SCALE GENOMIC DNA]</scope>
    <source>
        <strain evidence="14 15">CGMCC 1.3527</strain>
    </source>
</reference>
<evidence type="ECO:0000256" key="11">
    <source>
        <dbReference type="HAMAP-Rule" id="MF_00700"/>
    </source>
</evidence>
<comment type="function">
    <text evidence="13">RNA polymerase that catalyzes the synthesis of short RNA molecules used as primers for DNA polymerase during DNA replication.</text>
</comment>
<evidence type="ECO:0000256" key="4">
    <source>
        <dbReference type="ARBA" id="ARBA00022679"/>
    </source>
</evidence>
<sequence length="391" mass="43505">MKGDMDDRTREYLRGRFGDYYRSVSLSLPPDANLREWGHIPWTPGSGTTMVRHQSLFDLGDVDTFFADNAPRHAYFSAARYDNPGAATMGQKGWRNADLVFDLDADHLPGVDPETTSYPEMLATCKDALLRLLDFIDDDFAFDDVTVVFSGGRGYHVHVRDESVRELDSDARREIVDYVRAIDLDTDNLIRTVSDRGTTKRVLRTEGGWGARVHDALIEYADDLREMDDDEARERLMELDGIGEGRAKTILGAFDRNPTAVREGNVEAGGPGVRRLVSALAARVAATDAAPIDEPVTTDTRRLIRLPGTLHGGSALVVTPLDRDELADFDPLRDAVPDRFVGREIRIETDANRTVELNGERVRVESGRNTVPEFAGAFLMARGEARKAPER</sequence>
<dbReference type="NCBIfam" id="TIGR00335">
    <property type="entry name" value="primase_sml"/>
    <property type="match status" value="1"/>
</dbReference>
<dbReference type="GO" id="GO:0000428">
    <property type="term" value="C:DNA-directed RNA polymerase complex"/>
    <property type="evidence" value="ECO:0007669"/>
    <property type="project" value="UniProtKB-KW"/>
</dbReference>
<comment type="subunit">
    <text evidence="11">Heterodimer of a small subunit (PriS) and a large subunit (PriL).</text>
</comment>
<comment type="function">
    <text evidence="11">Catalytic subunit of DNA primase, an RNA polymerase that catalyzes the synthesis of short RNA molecules used as primers for DNA polymerase during DNA replication. The small subunit contains the primase catalytic core and has DNA synthesis activity on its own. Binding to the large subunit stabilizes and modulates the activity, increasing the rate of DNA synthesis while decreasing the length of the DNA fragments, and conferring RNA synthesis capability. The DNA polymerase activity may enable DNA primase to also catalyze primer extension after primer synthesis. May also play a role in DNA repair.</text>
</comment>
<evidence type="ECO:0000256" key="7">
    <source>
        <dbReference type="ARBA" id="ARBA00022723"/>
    </source>
</evidence>
<dbReference type="Pfam" id="PF01896">
    <property type="entry name" value="DNA_primase_S"/>
    <property type="match status" value="1"/>
</dbReference>
<evidence type="ECO:0000256" key="6">
    <source>
        <dbReference type="ARBA" id="ARBA00022705"/>
    </source>
</evidence>
<proteinExistence type="inferred from homology"/>
<accession>A0A1G7IR57</accession>
<comment type="cofactor">
    <cofactor evidence="11">
        <name>Mg(2+)</name>
        <dbReference type="ChEBI" id="CHEBI:18420"/>
    </cofactor>
    <cofactor evidence="11">
        <name>Mn(2+)</name>
        <dbReference type="ChEBI" id="CHEBI:29035"/>
    </cofactor>
</comment>
<keyword evidence="7 11" id="KW-0479">Metal-binding</keyword>
<keyword evidence="5 11" id="KW-0548">Nucleotidyltransferase</keyword>